<name>C4ZJM7_THASP</name>
<dbReference type="AlphaFoldDB" id="C4ZJM7"/>
<dbReference type="EMBL" id="SSFD01000121">
    <property type="protein sequence ID" value="TXH86074.1"/>
    <property type="molecule type" value="Genomic_DNA"/>
</dbReference>
<evidence type="ECO:0000313" key="2">
    <source>
        <dbReference type="EMBL" id="TXH86074.1"/>
    </source>
</evidence>
<organism evidence="1 3">
    <name type="scientific">Thauera aminoaromatica</name>
    <dbReference type="NCBI Taxonomy" id="164330"/>
    <lineage>
        <taxon>Bacteria</taxon>
        <taxon>Pseudomonadati</taxon>
        <taxon>Pseudomonadota</taxon>
        <taxon>Betaproteobacteria</taxon>
        <taxon>Rhodocyclales</taxon>
        <taxon>Zoogloeaceae</taxon>
        <taxon>Thauera</taxon>
    </lineage>
</organism>
<proteinExistence type="predicted"/>
<dbReference type="EMBL" id="CP001281">
    <property type="protein sequence ID" value="ACK54409.1"/>
    <property type="molecule type" value="Genomic_DNA"/>
</dbReference>
<reference evidence="3" key="1">
    <citation type="submission" date="2009-05" db="EMBL/GenBank/DDBJ databases">
        <title>Complete sequence of chromosome of Thauera sp. MZ1T.</title>
        <authorList>
            <consortium name="US DOE Joint Genome Institute"/>
            <person name="Lucas S."/>
            <person name="Copeland A."/>
            <person name="Lapidus A."/>
            <person name="Glavina del Rio T."/>
            <person name="Dalin E."/>
            <person name="Tice H."/>
            <person name="Bruce D."/>
            <person name="Goodwin L."/>
            <person name="Pitluck S."/>
            <person name="Sims D."/>
            <person name="Brettin T."/>
            <person name="Detter J.C."/>
            <person name="Han C."/>
            <person name="Larimer F."/>
            <person name="Land M."/>
            <person name="Hauser L."/>
            <person name="Kyrpides N."/>
            <person name="Mikhailova N."/>
            <person name="Sayler G.S."/>
        </authorList>
    </citation>
    <scope>NUCLEOTIDE SEQUENCE [LARGE SCALE GENOMIC DNA]</scope>
    <source>
        <strain evidence="3">MZ1T</strain>
    </source>
</reference>
<protein>
    <submittedName>
        <fullName evidence="1">Uncharacterized protein</fullName>
    </submittedName>
</protein>
<gene>
    <name evidence="1" type="ordered locus">Tmz1t_1654</name>
    <name evidence="2" type="ORF">E6Q80_08370</name>
</gene>
<dbReference type="Proteomes" id="UP000002186">
    <property type="component" value="Chromosome"/>
</dbReference>
<dbReference type="STRING" id="85643.Tmz1t_1654"/>
<dbReference type="RefSeq" id="WP_004317130.1">
    <property type="nucleotide sequence ID" value="NC_011662.2"/>
</dbReference>
<accession>A0A5C7SQG5</accession>
<dbReference type="Proteomes" id="UP000321192">
    <property type="component" value="Unassembled WGS sequence"/>
</dbReference>
<reference evidence="2 4" key="3">
    <citation type="submission" date="2018-09" db="EMBL/GenBank/DDBJ databases">
        <title>Metagenome Assembled Genomes from an Advanced Water Purification Facility.</title>
        <authorList>
            <person name="Stamps B.W."/>
            <person name="Spear J.R."/>
        </authorList>
    </citation>
    <scope>NUCLEOTIDE SEQUENCE [LARGE SCALE GENOMIC DNA]</scope>
    <source>
        <strain evidence="2">Bin_27_1</strain>
    </source>
</reference>
<dbReference type="HOGENOM" id="CLU_2604864_0_0_4"/>
<sequence>MAKQTIKNPPSAAHDGDLICFERHAVPGADARMLTPGRGLASRCIGGGPGIALAIESQVGSGILAKGTNIGNRRECDRP</sequence>
<evidence type="ECO:0000313" key="4">
    <source>
        <dbReference type="Proteomes" id="UP000321192"/>
    </source>
</evidence>
<dbReference type="KEGG" id="tmz:Tmz1t_1654"/>
<evidence type="ECO:0000313" key="3">
    <source>
        <dbReference type="Proteomes" id="UP000002186"/>
    </source>
</evidence>
<accession>C4ZJM7</accession>
<evidence type="ECO:0000313" key="1">
    <source>
        <dbReference type="EMBL" id="ACK54409.1"/>
    </source>
</evidence>
<keyword evidence="3" id="KW-1185">Reference proteome</keyword>
<reference evidence="1 3" key="2">
    <citation type="journal article" date="2012" name="Stand. Genomic Sci.">
        <title>Complete genome sequence of Thauera aminoaromatica strain MZ1T.</title>
        <authorList>
            <person name="Jiang K."/>
            <person name="Sanseverino J."/>
            <person name="Chauhan A."/>
            <person name="Lucas S."/>
            <person name="Copeland A."/>
            <person name="Lapidus A."/>
            <person name="Del Rio T.G."/>
            <person name="Dalin E."/>
            <person name="Tice H."/>
            <person name="Bruce D."/>
            <person name="Goodwin L."/>
            <person name="Pitluck S."/>
            <person name="Sims D."/>
            <person name="Brettin T."/>
            <person name="Detter J.C."/>
            <person name="Han C."/>
            <person name="Chang Y.J."/>
            <person name="Larimer F."/>
            <person name="Land M."/>
            <person name="Hauser L."/>
            <person name="Kyrpides N.C."/>
            <person name="Mikhailova N."/>
            <person name="Moser S."/>
            <person name="Jegier P."/>
            <person name="Close D."/>
            <person name="Debruyn J.M."/>
            <person name="Wang Y."/>
            <person name="Layton A.C."/>
            <person name="Allen M.S."/>
            <person name="Sayler G.S."/>
        </authorList>
    </citation>
    <scope>NUCLEOTIDE SEQUENCE [LARGE SCALE GENOMIC DNA]</scope>
    <source>
        <strain evidence="1 3">MZ1T</strain>
    </source>
</reference>